<dbReference type="RefSeq" id="WP_090629474.1">
    <property type="nucleotide sequence ID" value="NZ_FOQO01000010.1"/>
</dbReference>
<dbReference type="OrthoDB" id="9784166at2"/>
<dbReference type="EMBL" id="FOQO01000010">
    <property type="protein sequence ID" value="SFJ47070.1"/>
    <property type="molecule type" value="Genomic_DNA"/>
</dbReference>
<keyword evidence="3" id="KW-1185">Reference proteome</keyword>
<dbReference type="InterPro" id="IPR043129">
    <property type="entry name" value="ATPase_NBD"/>
</dbReference>
<dbReference type="NCBIfam" id="TIGR03725">
    <property type="entry name" value="T6A_YeaZ"/>
    <property type="match status" value="1"/>
</dbReference>
<dbReference type="InterPro" id="IPR000905">
    <property type="entry name" value="Gcp-like_dom"/>
</dbReference>
<dbReference type="GO" id="GO:0002949">
    <property type="term" value="P:tRNA threonylcarbamoyladenosine modification"/>
    <property type="evidence" value="ECO:0007669"/>
    <property type="project" value="InterPro"/>
</dbReference>
<proteinExistence type="predicted"/>
<evidence type="ECO:0000259" key="1">
    <source>
        <dbReference type="Pfam" id="PF00814"/>
    </source>
</evidence>
<dbReference type="InterPro" id="IPR022496">
    <property type="entry name" value="T6A_TsaB"/>
</dbReference>
<dbReference type="PANTHER" id="PTHR11735">
    <property type="entry name" value="TRNA N6-ADENOSINE THREONYLCARBAMOYLTRANSFERASE"/>
    <property type="match status" value="1"/>
</dbReference>
<protein>
    <submittedName>
        <fullName evidence="2">tRNA threonylcarbamoyladenosine biosynthesis protein TsaB</fullName>
    </submittedName>
</protein>
<dbReference type="SUPFAM" id="SSF53067">
    <property type="entry name" value="Actin-like ATPase domain"/>
    <property type="match status" value="2"/>
</dbReference>
<dbReference type="CDD" id="cd24032">
    <property type="entry name" value="ASKHA_NBD_TsaB"/>
    <property type="match status" value="1"/>
</dbReference>
<dbReference type="PANTHER" id="PTHR11735:SF11">
    <property type="entry name" value="TRNA THREONYLCARBAMOYLADENOSINE BIOSYNTHESIS PROTEIN TSAB"/>
    <property type="match status" value="1"/>
</dbReference>
<sequence length="239" mass="25990">MSNHHILQIETATPVCSVALSTNGETIAFRDVNEPNIHASRLTLLISELLEETGLGFKDLAGVAVSKGPGSYTGLRIGVSTAKGLCYATDLPLIGVDTLEGMVAGFKELYPGVCAGYARLYPMIDARRMEVYLAIYDQTLQPVMPVSAVVIDAQSFSTEETDRKIVLFGSGADKLKGLFSDNDEVHVVTGFLNSARFLSHKAYQAFLAGEFVDVAYFEPYYLKEFVTTVPKNLTTNPFA</sequence>
<dbReference type="AlphaFoldDB" id="A0A1I3RM23"/>
<dbReference type="GO" id="GO:0005829">
    <property type="term" value="C:cytosol"/>
    <property type="evidence" value="ECO:0007669"/>
    <property type="project" value="TreeGrafter"/>
</dbReference>
<evidence type="ECO:0000313" key="2">
    <source>
        <dbReference type="EMBL" id="SFJ47070.1"/>
    </source>
</evidence>
<accession>A0A1I3RM23</accession>
<organism evidence="2 3">
    <name type="scientific">Parapedobacter indicus</name>
    <dbReference type="NCBI Taxonomy" id="1477437"/>
    <lineage>
        <taxon>Bacteria</taxon>
        <taxon>Pseudomonadati</taxon>
        <taxon>Bacteroidota</taxon>
        <taxon>Sphingobacteriia</taxon>
        <taxon>Sphingobacteriales</taxon>
        <taxon>Sphingobacteriaceae</taxon>
        <taxon>Parapedobacter</taxon>
    </lineage>
</organism>
<gene>
    <name evidence="2" type="ORF">SAMN05444682_11045</name>
</gene>
<reference evidence="2 3" key="1">
    <citation type="submission" date="2016-10" db="EMBL/GenBank/DDBJ databases">
        <authorList>
            <person name="de Groot N.N."/>
        </authorList>
    </citation>
    <scope>NUCLEOTIDE SEQUENCE [LARGE SCALE GENOMIC DNA]</scope>
    <source>
        <strain evidence="2 3">RK1</strain>
    </source>
</reference>
<name>A0A1I3RM23_9SPHI</name>
<dbReference type="Gene3D" id="3.30.420.40">
    <property type="match status" value="2"/>
</dbReference>
<evidence type="ECO:0000313" key="3">
    <source>
        <dbReference type="Proteomes" id="UP000198670"/>
    </source>
</evidence>
<dbReference type="Proteomes" id="UP000198670">
    <property type="component" value="Unassembled WGS sequence"/>
</dbReference>
<dbReference type="Pfam" id="PF00814">
    <property type="entry name" value="TsaD"/>
    <property type="match status" value="1"/>
</dbReference>
<feature type="domain" description="Gcp-like" evidence="1">
    <location>
        <begin position="38"/>
        <end position="137"/>
    </location>
</feature>
<dbReference type="STRING" id="1477437.SAMN05444682_11045"/>